<evidence type="ECO:0000259" key="4">
    <source>
        <dbReference type="PROSITE" id="PS51304"/>
    </source>
</evidence>
<gene>
    <name evidence="5" type="ORF">MENT_LOCUS62989</name>
</gene>
<dbReference type="Pfam" id="PF00337">
    <property type="entry name" value="Gal-bind_lectin"/>
    <property type="match status" value="1"/>
</dbReference>
<dbReference type="Proteomes" id="UP000580250">
    <property type="component" value="Unassembled WGS sequence"/>
</dbReference>
<evidence type="ECO:0000313" key="5">
    <source>
        <dbReference type="EMBL" id="CAD2208893.1"/>
    </source>
</evidence>
<dbReference type="InterPro" id="IPR001079">
    <property type="entry name" value="Galectin_CRD"/>
</dbReference>
<dbReference type="AlphaFoldDB" id="A0A6V7YB43"/>
<evidence type="ECO:0000256" key="1">
    <source>
        <dbReference type="ARBA" id="ARBA00022734"/>
    </source>
</evidence>
<feature type="compositionally biased region" description="Low complexity" evidence="3">
    <location>
        <begin position="116"/>
        <end position="186"/>
    </location>
</feature>
<dbReference type="PROSITE" id="PS51304">
    <property type="entry name" value="GALECTIN"/>
    <property type="match status" value="1"/>
</dbReference>
<sequence>MINLYSDGVPDITATTVFHFNPRFKEKQVVRNTWSRITGWGKEERYGGFPFRIGEPFVLEFIAAEKNTIIVHVDYKPFVTFSRDDLSKLSLLEVKLAVELSSVVLCHDKAITTTIEPTPTTKQSTTTTTEEPTTTTEESTTTTEEPTTITEEPTTTTKEPTTTTEEPTTTTVKPTTTTTEGPTTTTKPPPYCPGQIVVNNPKIPATIDF</sequence>
<dbReference type="EMBL" id="CAJEWN010003909">
    <property type="protein sequence ID" value="CAD2208893.1"/>
    <property type="molecule type" value="Genomic_DNA"/>
</dbReference>
<keyword evidence="1 2" id="KW-0430">Lectin</keyword>
<dbReference type="OrthoDB" id="5784299at2759"/>
<evidence type="ECO:0000256" key="3">
    <source>
        <dbReference type="SAM" id="MobiDB-lite"/>
    </source>
</evidence>
<dbReference type="InterPro" id="IPR044156">
    <property type="entry name" value="Galectin-like"/>
</dbReference>
<reference evidence="5 6" key="1">
    <citation type="submission" date="2020-08" db="EMBL/GenBank/DDBJ databases">
        <authorList>
            <person name="Koutsovoulos G."/>
            <person name="Danchin GJ E."/>
        </authorList>
    </citation>
    <scope>NUCLEOTIDE SEQUENCE [LARGE SCALE GENOMIC DNA]</scope>
</reference>
<name>A0A6V7YB43_MELEN</name>
<dbReference type="PANTHER" id="PTHR11346">
    <property type="entry name" value="GALECTIN"/>
    <property type="match status" value="1"/>
</dbReference>
<evidence type="ECO:0000313" key="6">
    <source>
        <dbReference type="Proteomes" id="UP000580250"/>
    </source>
</evidence>
<dbReference type="CDD" id="cd00070">
    <property type="entry name" value="GLECT"/>
    <property type="match status" value="1"/>
</dbReference>
<dbReference type="SMART" id="SM00908">
    <property type="entry name" value="Gal-bind_lectin"/>
    <property type="match status" value="1"/>
</dbReference>
<proteinExistence type="predicted"/>
<evidence type="ECO:0000256" key="2">
    <source>
        <dbReference type="RuleBase" id="RU102079"/>
    </source>
</evidence>
<dbReference type="InterPro" id="IPR013320">
    <property type="entry name" value="ConA-like_dom_sf"/>
</dbReference>
<dbReference type="GO" id="GO:0030246">
    <property type="term" value="F:carbohydrate binding"/>
    <property type="evidence" value="ECO:0007669"/>
    <property type="project" value="UniProtKB-UniRule"/>
</dbReference>
<organism evidence="5 6">
    <name type="scientific">Meloidogyne enterolobii</name>
    <name type="common">Root-knot nematode worm</name>
    <name type="synonym">Meloidogyne mayaguensis</name>
    <dbReference type="NCBI Taxonomy" id="390850"/>
    <lineage>
        <taxon>Eukaryota</taxon>
        <taxon>Metazoa</taxon>
        <taxon>Ecdysozoa</taxon>
        <taxon>Nematoda</taxon>
        <taxon>Chromadorea</taxon>
        <taxon>Rhabditida</taxon>
        <taxon>Tylenchina</taxon>
        <taxon>Tylenchomorpha</taxon>
        <taxon>Tylenchoidea</taxon>
        <taxon>Meloidogynidae</taxon>
        <taxon>Meloidogyninae</taxon>
        <taxon>Meloidogyne</taxon>
    </lineage>
</organism>
<dbReference type="Gene3D" id="2.60.120.200">
    <property type="match status" value="1"/>
</dbReference>
<feature type="region of interest" description="Disordered" evidence="3">
    <location>
        <begin position="116"/>
        <end position="192"/>
    </location>
</feature>
<accession>A0A6V7YB43</accession>
<dbReference type="PANTHER" id="PTHR11346:SF147">
    <property type="entry name" value="GALECTIN"/>
    <property type="match status" value="1"/>
</dbReference>
<dbReference type="SMART" id="SM00276">
    <property type="entry name" value="GLECT"/>
    <property type="match status" value="1"/>
</dbReference>
<feature type="domain" description="Galectin" evidence="4">
    <location>
        <begin position="1"/>
        <end position="106"/>
    </location>
</feature>
<protein>
    <recommendedName>
        <fullName evidence="2">Galectin</fullName>
    </recommendedName>
</protein>
<comment type="caution">
    <text evidence="5">The sequence shown here is derived from an EMBL/GenBank/DDBJ whole genome shotgun (WGS) entry which is preliminary data.</text>
</comment>
<dbReference type="SUPFAM" id="SSF49899">
    <property type="entry name" value="Concanavalin A-like lectins/glucanases"/>
    <property type="match status" value="1"/>
</dbReference>